<name>A0AAJ5WUX8_9BACT</name>
<reference evidence="2" key="1">
    <citation type="submission" date="2023-03" db="EMBL/GenBank/DDBJ databases">
        <title>Andean soil-derived lignocellulolytic bacterial consortium as a source of novel taxa and putative plastic-active enzymes.</title>
        <authorList>
            <person name="Diaz-Garcia L."/>
            <person name="Chuvochina M."/>
            <person name="Feuerriegel G."/>
            <person name="Bunk B."/>
            <person name="Sproer C."/>
            <person name="Streit W.R."/>
            <person name="Rodriguez L.M."/>
            <person name="Overmann J."/>
            <person name="Jimenez D.J."/>
        </authorList>
    </citation>
    <scope>NUCLEOTIDE SEQUENCE</scope>
    <source>
        <strain evidence="2">MAG 7</strain>
    </source>
</reference>
<dbReference type="AlphaFoldDB" id="A0AAJ5WUX8"/>
<keyword evidence="1" id="KW-1133">Transmembrane helix</keyword>
<evidence type="ECO:0000313" key="2">
    <source>
        <dbReference type="EMBL" id="WEK36569.1"/>
    </source>
</evidence>
<evidence type="ECO:0000256" key="1">
    <source>
        <dbReference type="SAM" id="Phobius"/>
    </source>
</evidence>
<protein>
    <submittedName>
        <fullName evidence="2">Uncharacterized protein</fullName>
    </submittedName>
</protein>
<feature type="transmembrane region" description="Helical" evidence="1">
    <location>
        <begin position="12"/>
        <end position="33"/>
    </location>
</feature>
<accession>A0AAJ5WUX8</accession>
<feature type="transmembrane region" description="Helical" evidence="1">
    <location>
        <begin position="57"/>
        <end position="76"/>
    </location>
</feature>
<keyword evidence="1" id="KW-0812">Transmembrane</keyword>
<keyword evidence="1" id="KW-0472">Membrane</keyword>
<organism evidence="2 3">
    <name type="scientific">Candidatus Pseudobacter hemicellulosilyticus</name>
    <dbReference type="NCBI Taxonomy" id="3121375"/>
    <lineage>
        <taxon>Bacteria</taxon>
        <taxon>Pseudomonadati</taxon>
        <taxon>Bacteroidota</taxon>
        <taxon>Chitinophagia</taxon>
        <taxon>Chitinophagales</taxon>
        <taxon>Chitinophagaceae</taxon>
        <taxon>Pseudobacter</taxon>
    </lineage>
</organism>
<dbReference type="Proteomes" id="UP001220610">
    <property type="component" value="Chromosome"/>
</dbReference>
<evidence type="ECO:0000313" key="3">
    <source>
        <dbReference type="Proteomes" id="UP001220610"/>
    </source>
</evidence>
<sequence length="102" mass="11920">MRPIPRRRITPIIITVFLSGLLALNITDILSVLNSPEEYPFGSEFFSRISIYRSKAIYLWYQGITALCLLLTIFALFRFRGDWRYVLLILNLLLLCYPMLTS</sequence>
<gene>
    <name evidence="2" type="ORF">P0Y53_03570</name>
</gene>
<proteinExistence type="predicted"/>
<feature type="transmembrane region" description="Helical" evidence="1">
    <location>
        <begin position="83"/>
        <end position="100"/>
    </location>
</feature>
<dbReference type="EMBL" id="CP119311">
    <property type="protein sequence ID" value="WEK36569.1"/>
    <property type="molecule type" value="Genomic_DNA"/>
</dbReference>